<dbReference type="Pfam" id="PF13302">
    <property type="entry name" value="Acetyltransf_3"/>
    <property type="match status" value="1"/>
</dbReference>
<keyword evidence="2" id="KW-0808">Transferase</keyword>
<dbReference type="PROSITE" id="PS51186">
    <property type="entry name" value="GNAT"/>
    <property type="match status" value="1"/>
</dbReference>
<sequence length="256" mass="28918">MVEAYSAGPQCPVGGIHGGPPGIRERPGPSAAYLRLAILEWCPTVRPLANKPLTFNPTQRQPLFAVHKSEVTTQPSARSVPLNRHPKLHDARLSLHCVMTPPHVLLREVRDEDIRVFYEQQLDLEATQMAAFPSRDWPRFSAHWARIRQRHSNELRTIEVNGEVAGNMESYEQNGRWMLGYWLGRAYWGQGVATRALQTFLAEFTQRPVFAQVAKHNVGSQRVLEKNGFRMLGEHAVESDGFLPAVVEVELILESV</sequence>
<dbReference type="PANTHER" id="PTHR43328:SF1">
    <property type="entry name" value="N-ACETYLTRANSFERASE DOMAIN-CONTAINING PROTEIN"/>
    <property type="match status" value="1"/>
</dbReference>
<name>A0A1W1UKU6_9DEIO</name>
<evidence type="ECO:0000313" key="2">
    <source>
        <dbReference type="EMBL" id="SMB81649.1"/>
    </source>
</evidence>
<protein>
    <submittedName>
        <fullName evidence="2">Protein N-acetyltransferase, RimJ/RimL family</fullName>
    </submittedName>
</protein>
<dbReference type="PANTHER" id="PTHR43328">
    <property type="entry name" value="ACETYLTRANSFERASE-RELATED"/>
    <property type="match status" value="1"/>
</dbReference>
<dbReference type="Gene3D" id="3.40.630.30">
    <property type="match status" value="1"/>
</dbReference>
<dbReference type="GO" id="GO:0016747">
    <property type="term" value="F:acyltransferase activity, transferring groups other than amino-acyl groups"/>
    <property type="evidence" value="ECO:0007669"/>
    <property type="project" value="InterPro"/>
</dbReference>
<dbReference type="InterPro" id="IPR016181">
    <property type="entry name" value="Acyl_CoA_acyltransferase"/>
</dbReference>
<reference evidence="2 3" key="1">
    <citation type="submission" date="2017-04" db="EMBL/GenBank/DDBJ databases">
        <authorList>
            <person name="Afonso C.L."/>
            <person name="Miller P.J."/>
            <person name="Scott M.A."/>
            <person name="Spackman E."/>
            <person name="Goraichik I."/>
            <person name="Dimitrov K.M."/>
            <person name="Suarez D.L."/>
            <person name="Swayne D.E."/>
        </authorList>
    </citation>
    <scope>NUCLEOTIDE SEQUENCE [LARGE SCALE GENOMIC DNA]</scope>
    <source>
        <strain evidence="2 3">KR-140</strain>
    </source>
</reference>
<accession>A0A1W1UKU6</accession>
<gene>
    <name evidence="2" type="ORF">SAMN00790413_04661</name>
</gene>
<evidence type="ECO:0000313" key="3">
    <source>
        <dbReference type="Proteomes" id="UP000192582"/>
    </source>
</evidence>
<keyword evidence="3" id="KW-1185">Reference proteome</keyword>
<dbReference type="Proteomes" id="UP000192582">
    <property type="component" value="Unassembled WGS sequence"/>
</dbReference>
<dbReference type="EMBL" id="FWWU01000005">
    <property type="protein sequence ID" value="SMB81649.1"/>
    <property type="molecule type" value="Genomic_DNA"/>
</dbReference>
<dbReference type="AlphaFoldDB" id="A0A1W1UKU6"/>
<dbReference type="SUPFAM" id="SSF55729">
    <property type="entry name" value="Acyl-CoA N-acyltransferases (Nat)"/>
    <property type="match status" value="1"/>
</dbReference>
<feature type="domain" description="N-acetyltransferase" evidence="1">
    <location>
        <begin position="104"/>
        <end position="254"/>
    </location>
</feature>
<organism evidence="2 3">
    <name type="scientific">Deinococcus hopiensis KR-140</name>
    <dbReference type="NCBI Taxonomy" id="695939"/>
    <lineage>
        <taxon>Bacteria</taxon>
        <taxon>Thermotogati</taxon>
        <taxon>Deinococcota</taxon>
        <taxon>Deinococci</taxon>
        <taxon>Deinococcales</taxon>
        <taxon>Deinococcaceae</taxon>
        <taxon>Deinococcus</taxon>
    </lineage>
</organism>
<dbReference type="STRING" id="695939.SAMN00790413_04661"/>
<evidence type="ECO:0000259" key="1">
    <source>
        <dbReference type="PROSITE" id="PS51186"/>
    </source>
</evidence>
<dbReference type="InterPro" id="IPR000182">
    <property type="entry name" value="GNAT_dom"/>
</dbReference>
<proteinExistence type="predicted"/>